<protein>
    <recommendedName>
        <fullName evidence="8">EamA domain-containing protein</fullName>
    </recommendedName>
</protein>
<keyword evidence="2" id="KW-1277">Toxin-antitoxin system</keyword>
<dbReference type="PANTHER" id="PTHR32322:SF9">
    <property type="entry name" value="AMINO-ACID METABOLITE EFFLUX PUMP-RELATED"/>
    <property type="match status" value="1"/>
</dbReference>
<name>A0A3B9IHR2_9PROT</name>
<feature type="transmembrane region" description="Helical" evidence="7">
    <location>
        <begin position="407"/>
        <end position="426"/>
    </location>
</feature>
<dbReference type="AlphaFoldDB" id="A0A3B9IHR2"/>
<dbReference type="InterPro" id="IPR007712">
    <property type="entry name" value="RelE/ParE_toxin"/>
</dbReference>
<accession>A0A3B9IHR2</accession>
<sequence>MYRHVYSPNARRQLTTLYGYIAEASGPERARGYLQRIDDFCGLLATFPRLGRNRSDVMPGLRVAVFERRVTIAYRHDVDRLTVIDILYRGRNVEAYWRQPPPKRSPQFRSRPPPPAPRILWRSRHRSGCVPPMTTTSANSPPANTSPADRRVAFACLAGAMVLVGTTVIASRVIAGGGFGGGGASGGMGPFTATALRFALAFPVFLLLMRWQGVRLPRPAPRDLAVLVVQAGAGSVGYTTLLISGLARTSAADAGVVIGTLPVVTAMIAVLVLGERPGRRLLVAIALAAAGMMAVAGGGADGRGAGDGGTSSLAGNLLVLGAVVCEGVFILLNKRLRTPIAPLALSTVMTGLGFIAAGLPALILERPWAAVPETAALLGVAWYALVPTVIGFVLWYAGAARVSGAEAAPFTALAPVSAVALAALVLGEAVSLPQILGVACVLAALAVLQLPKLQLPKLQLPNWASWRRR</sequence>
<dbReference type="Proteomes" id="UP000257706">
    <property type="component" value="Unassembled WGS sequence"/>
</dbReference>
<dbReference type="InterPro" id="IPR050638">
    <property type="entry name" value="AA-Vitamin_Transporters"/>
</dbReference>
<evidence type="ECO:0000259" key="8">
    <source>
        <dbReference type="Pfam" id="PF00892"/>
    </source>
</evidence>
<dbReference type="SUPFAM" id="SSF103481">
    <property type="entry name" value="Multidrug resistance efflux transporter EmrE"/>
    <property type="match status" value="2"/>
</dbReference>
<dbReference type="GO" id="GO:0016020">
    <property type="term" value="C:membrane"/>
    <property type="evidence" value="ECO:0007669"/>
    <property type="project" value="UniProtKB-SubCell"/>
</dbReference>
<dbReference type="EMBL" id="DMAI01000122">
    <property type="protein sequence ID" value="HAE47280.1"/>
    <property type="molecule type" value="Genomic_DNA"/>
</dbReference>
<feature type="transmembrane region" description="Helical" evidence="7">
    <location>
        <begin position="312"/>
        <end position="331"/>
    </location>
</feature>
<evidence type="ECO:0000256" key="6">
    <source>
        <dbReference type="SAM" id="MobiDB-lite"/>
    </source>
</evidence>
<evidence type="ECO:0000313" key="10">
    <source>
        <dbReference type="Proteomes" id="UP000257706"/>
    </source>
</evidence>
<proteinExistence type="predicted"/>
<keyword evidence="5 7" id="KW-0472">Membrane</keyword>
<gene>
    <name evidence="9" type="ORF">DCK97_07650</name>
</gene>
<feature type="transmembrane region" description="Helical" evidence="7">
    <location>
        <begin position="195"/>
        <end position="212"/>
    </location>
</feature>
<feature type="transmembrane region" description="Helical" evidence="7">
    <location>
        <begin position="254"/>
        <end position="274"/>
    </location>
</feature>
<dbReference type="InterPro" id="IPR035093">
    <property type="entry name" value="RelE/ParE_toxin_dom_sf"/>
</dbReference>
<feature type="transmembrane region" description="Helical" evidence="7">
    <location>
        <begin position="152"/>
        <end position="175"/>
    </location>
</feature>
<evidence type="ECO:0000256" key="3">
    <source>
        <dbReference type="ARBA" id="ARBA00022692"/>
    </source>
</evidence>
<dbReference type="PANTHER" id="PTHR32322">
    <property type="entry name" value="INNER MEMBRANE TRANSPORTER"/>
    <property type="match status" value="1"/>
</dbReference>
<evidence type="ECO:0000313" key="9">
    <source>
        <dbReference type="EMBL" id="HAE47280.1"/>
    </source>
</evidence>
<comment type="caution">
    <text evidence="9">The sequence shown here is derived from an EMBL/GenBank/DDBJ whole genome shotgun (WGS) entry which is preliminary data.</text>
</comment>
<feature type="transmembrane region" description="Helical" evidence="7">
    <location>
        <begin position="375"/>
        <end position="395"/>
    </location>
</feature>
<reference evidence="9 10" key="1">
    <citation type="journal article" date="2018" name="Nat. Biotechnol.">
        <title>A standardized bacterial taxonomy based on genome phylogeny substantially revises the tree of life.</title>
        <authorList>
            <person name="Parks D.H."/>
            <person name="Chuvochina M."/>
            <person name="Waite D.W."/>
            <person name="Rinke C."/>
            <person name="Skarshewski A."/>
            <person name="Chaumeil P.A."/>
            <person name="Hugenholtz P."/>
        </authorList>
    </citation>
    <scope>NUCLEOTIDE SEQUENCE [LARGE SCALE GENOMIC DNA]</scope>
    <source>
        <strain evidence="9">UBA8739</strain>
    </source>
</reference>
<organism evidence="9 10">
    <name type="scientific">Tistrella mobilis</name>
    <dbReference type="NCBI Taxonomy" id="171437"/>
    <lineage>
        <taxon>Bacteria</taxon>
        <taxon>Pseudomonadati</taxon>
        <taxon>Pseudomonadota</taxon>
        <taxon>Alphaproteobacteria</taxon>
        <taxon>Geminicoccales</taxon>
        <taxon>Geminicoccaceae</taxon>
        <taxon>Tistrella</taxon>
    </lineage>
</organism>
<evidence type="ECO:0000256" key="5">
    <source>
        <dbReference type="ARBA" id="ARBA00023136"/>
    </source>
</evidence>
<evidence type="ECO:0000256" key="4">
    <source>
        <dbReference type="ARBA" id="ARBA00022989"/>
    </source>
</evidence>
<feature type="transmembrane region" description="Helical" evidence="7">
    <location>
        <begin position="432"/>
        <end position="450"/>
    </location>
</feature>
<feature type="domain" description="EamA" evidence="8">
    <location>
        <begin position="314"/>
        <end position="448"/>
    </location>
</feature>
<evidence type="ECO:0000256" key="7">
    <source>
        <dbReference type="SAM" id="Phobius"/>
    </source>
</evidence>
<evidence type="ECO:0000256" key="2">
    <source>
        <dbReference type="ARBA" id="ARBA00022649"/>
    </source>
</evidence>
<dbReference type="Pfam" id="PF05016">
    <property type="entry name" value="ParE_toxin"/>
    <property type="match status" value="1"/>
</dbReference>
<keyword evidence="3 7" id="KW-0812">Transmembrane</keyword>
<feature type="domain" description="EamA" evidence="8">
    <location>
        <begin position="170"/>
        <end position="295"/>
    </location>
</feature>
<dbReference type="Gene3D" id="3.30.2310.20">
    <property type="entry name" value="RelE-like"/>
    <property type="match status" value="1"/>
</dbReference>
<feature type="region of interest" description="Disordered" evidence="6">
    <location>
        <begin position="98"/>
        <end position="122"/>
    </location>
</feature>
<dbReference type="InterPro" id="IPR037185">
    <property type="entry name" value="EmrE-like"/>
</dbReference>
<feature type="transmembrane region" description="Helical" evidence="7">
    <location>
        <begin position="224"/>
        <end position="248"/>
    </location>
</feature>
<dbReference type="Pfam" id="PF00892">
    <property type="entry name" value="EamA"/>
    <property type="match status" value="2"/>
</dbReference>
<dbReference type="InterPro" id="IPR000620">
    <property type="entry name" value="EamA_dom"/>
</dbReference>
<keyword evidence="4 7" id="KW-1133">Transmembrane helix</keyword>
<evidence type="ECO:0000256" key="1">
    <source>
        <dbReference type="ARBA" id="ARBA00004141"/>
    </source>
</evidence>
<feature type="transmembrane region" description="Helical" evidence="7">
    <location>
        <begin position="281"/>
        <end position="300"/>
    </location>
</feature>
<feature type="transmembrane region" description="Helical" evidence="7">
    <location>
        <begin position="343"/>
        <end position="363"/>
    </location>
</feature>
<comment type="subcellular location">
    <subcellularLocation>
        <location evidence="1">Membrane</location>
        <topology evidence="1">Multi-pass membrane protein</topology>
    </subcellularLocation>
</comment>